<dbReference type="InterPro" id="IPR055259">
    <property type="entry name" value="YkvP/CgeB_Glyco_trans-like"/>
</dbReference>
<keyword evidence="3" id="KW-1185">Reference proteome</keyword>
<comment type="caution">
    <text evidence="2">The sequence shown here is derived from an EMBL/GenBank/DDBJ whole genome shotgun (WGS) entry which is preliminary data.</text>
</comment>
<dbReference type="EMBL" id="WJPP01000003">
    <property type="protein sequence ID" value="MRH78506.1"/>
    <property type="molecule type" value="Genomic_DNA"/>
</dbReference>
<evidence type="ECO:0000313" key="3">
    <source>
        <dbReference type="Proteomes" id="UP000433788"/>
    </source>
</evidence>
<reference evidence="2 3" key="1">
    <citation type="submission" date="2019-11" db="EMBL/GenBank/DDBJ databases">
        <authorList>
            <person name="Zhang X.Y."/>
        </authorList>
    </citation>
    <scope>NUCLEOTIDE SEQUENCE [LARGE SCALE GENOMIC DNA]</scope>
    <source>
        <strain evidence="2 3">C176</strain>
    </source>
</reference>
<dbReference type="Pfam" id="PF13524">
    <property type="entry name" value="Glyco_trans_1_2"/>
    <property type="match status" value="1"/>
</dbReference>
<organism evidence="2 3">
    <name type="scientific">Spiribacter salilacus</name>
    <dbReference type="NCBI Taxonomy" id="2664894"/>
    <lineage>
        <taxon>Bacteria</taxon>
        <taxon>Pseudomonadati</taxon>
        <taxon>Pseudomonadota</taxon>
        <taxon>Gammaproteobacteria</taxon>
        <taxon>Chromatiales</taxon>
        <taxon>Ectothiorhodospiraceae</taxon>
        <taxon>Spiribacter</taxon>
    </lineage>
</organism>
<evidence type="ECO:0000259" key="1">
    <source>
        <dbReference type="Pfam" id="PF13524"/>
    </source>
</evidence>
<dbReference type="AlphaFoldDB" id="A0A6N7QQ18"/>
<dbReference type="Proteomes" id="UP000433788">
    <property type="component" value="Unassembled WGS sequence"/>
</dbReference>
<name>A0A6N7QQ18_9GAMM</name>
<dbReference type="RefSeq" id="WP_153719538.1">
    <property type="nucleotide sequence ID" value="NZ_WJPP01000003.1"/>
</dbReference>
<feature type="domain" description="Spore protein YkvP/CgeB glycosyl transferase-like" evidence="1">
    <location>
        <begin position="223"/>
        <end position="368"/>
    </location>
</feature>
<gene>
    <name evidence="2" type="ORF">GH984_07280</name>
</gene>
<protein>
    <submittedName>
        <fullName evidence="2">Glycosyltransferase</fullName>
    </submittedName>
</protein>
<keyword evidence="2" id="KW-0808">Transferase</keyword>
<accession>A0A6N7QQ18</accession>
<evidence type="ECO:0000313" key="2">
    <source>
        <dbReference type="EMBL" id="MRH78506.1"/>
    </source>
</evidence>
<proteinExistence type="predicted"/>
<dbReference type="GO" id="GO:0016740">
    <property type="term" value="F:transferase activity"/>
    <property type="evidence" value="ECO:0007669"/>
    <property type="project" value="UniProtKB-KW"/>
</dbReference>
<sequence>MRVYQCIHKYPPHIPQFENRWGIGNHSTFEEIHDAVLRDGYASVYRLMPPPDRPDDRVFFTVWNYERLQHTWAREHGLTTTNLDEIRLAQIAHIQPDVVYDFSCFVSPSFAAMLRSRFSGLILAWNGFIKEADPPIDPAYDGYVSLHRPFVESWKRRGHNALELQPGIDSDWGRRTLRPFSSRRDDLILYGQLGALFGGRAALARAVMEAAASDGYDFKCYAGVSKQYHRPGGRLARMGIELPFLVKWPDKKLRSLISGSVYGIGLYEAIRDTKAVLNTFGDLNIRFHSNMRVFETIGNGTPLISPKGVYPEGLEEGLDYLSFSSVDDISRIMKSFIYEPDQALAFAETARARVLRNFSKQRQYSEFLNFVSKL</sequence>